<dbReference type="AlphaFoldDB" id="A0AAV3ZPH2"/>
<dbReference type="EMBL" id="BLXT01002790">
    <property type="protein sequence ID" value="GFN97624.1"/>
    <property type="molecule type" value="Genomic_DNA"/>
</dbReference>
<evidence type="ECO:0008006" key="4">
    <source>
        <dbReference type="Google" id="ProtNLM"/>
    </source>
</evidence>
<keyword evidence="1" id="KW-1133">Transmembrane helix</keyword>
<reference evidence="2 3" key="1">
    <citation type="journal article" date="2021" name="Elife">
        <title>Chloroplast acquisition without the gene transfer in kleptoplastic sea slugs, Plakobranchus ocellatus.</title>
        <authorList>
            <person name="Maeda T."/>
            <person name="Takahashi S."/>
            <person name="Yoshida T."/>
            <person name="Shimamura S."/>
            <person name="Takaki Y."/>
            <person name="Nagai Y."/>
            <person name="Toyoda A."/>
            <person name="Suzuki Y."/>
            <person name="Arimoto A."/>
            <person name="Ishii H."/>
            <person name="Satoh N."/>
            <person name="Nishiyama T."/>
            <person name="Hasebe M."/>
            <person name="Maruyama T."/>
            <person name="Minagawa J."/>
            <person name="Obokata J."/>
            <person name="Shigenobu S."/>
        </authorList>
    </citation>
    <scope>NUCLEOTIDE SEQUENCE [LARGE SCALE GENOMIC DNA]</scope>
</reference>
<dbReference type="Proteomes" id="UP000735302">
    <property type="component" value="Unassembled WGS sequence"/>
</dbReference>
<name>A0AAV3ZPH2_9GAST</name>
<sequence length="157" mass="17261">MTRIRIAGHGSHLWMAFLVLCLVYVAPGGRKSTTPRNQFWVFLGTLGLSGRRVSLRTLGQGCTQQFRNSTTTGRLLRLAYGRYPGLVVRQLAHVSTVSSPVRHTVTTWSLSHQAPVLVCVPSMSRQGHAQGKGKIDCKNSPCFIASTHSVDSFKLLQ</sequence>
<comment type="caution">
    <text evidence="2">The sequence shown here is derived from an EMBL/GenBank/DDBJ whole genome shotgun (WGS) entry which is preliminary data.</text>
</comment>
<evidence type="ECO:0000313" key="3">
    <source>
        <dbReference type="Proteomes" id="UP000735302"/>
    </source>
</evidence>
<feature type="transmembrane region" description="Helical" evidence="1">
    <location>
        <begin position="6"/>
        <end position="26"/>
    </location>
</feature>
<proteinExistence type="predicted"/>
<evidence type="ECO:0000256" key="1">
    <source>
        <dbReference type="SAM" id="Phobius"/>
    </source>
</evidence>
<protein>
    <recommendedName>
        <fullName evidence="4">Secreted protein</fullName>
    </recommendedName>
</protein>
<accession>A0AAV3ZPH2</accession>
<evidence type="ECO:0000313" key="2">
    <source>
        <dbReference type="EMBL" id="GFN97624.1"/>
    </source>
</evidence>
<gene>
    <name evidence="2" type="ORF">PoB_002413000</name>
</gene>
<keyword evidence="1" id="KW-0812">Transmembrane</keyword>
<keyword evidence="1" id="KW-0472">Membrane</keyword>
<keyword evidence="3" id="KW-1185">Reference proteome</keyword>
<organism evidence="2 3">
    <name type="scientific">Plakobranchus ocellatus</name>
    <dbReference type="NCBI Taxonomy" id="259542"/>
    <lineage>
        <taxon>Eukaryota</taxon>
        <taxon>Metazoa</taxon>
        <taxon>Spiralia</taxon>
        <taxon>Lophotrochozoa</taxon>
        <taxon>Mollusca</taxon>
        <taxon>Gastropoda</taxon>
        <taxon>Heterobranchia</taxon>
        <taxon>Euthyneura</taxon>
        <taxon>Panpulmonata</taxon>
        <taxon>Sacoglossa</taxon>
        <taxon>Placobranchoidea</taxon>
        <taxon>Plakobranchidae</taxon>
        <taxon>Plakobranchus</taxon>
    </lineage>
</organism>